<dbReference type="Proteomes" id="UP000002613">
    <property type="component" value="Chromosome"/>
</dbReference>
<comment type="subcellular location">
    <subcellularLocation>
        <location evidence="1">Cell membrane</location>
        <topology evidence="1">Peripheral membrane protein</topology>
    </subcellularLocation>
</comment>
<dbReference type="AlphaFoldDB" id="D3S171"/>
<name>D3S171_FERPA</name>
<comment type="catalytic activity">
    <reaction evidence="10">
        <text>tungstate(in) + ATP + H2O = tungstate(out) + ADP + phosphate + H(+)</text>
        <dbReference type="Rhea" id="RHEA:35027"/>
        <dbReference type="ChEBI" id="CHEBI:15377"/>
        <dbReference type="ChEBI" id="CHEBI:15378"/>
        <dbReference type="ChEBI" id="CHEBI:30616"/>
        <dbReference type="ChEBI" id="CHEBI:43474"/>
        <dbReference type="ChEBI" id="CHEBI:46502"/>
        <dbReference type="ChEBI" id="CHEBI:456216"/>
        <dbReference type="EC" id="7.3.2.6"/>
    </reaction>
</comment>
<protein>
    <recommendedName>
        <fullName evidence="9">Molybdate/tungstate import ATP-binding protein WtpC</fullName>
        <ecNumber evidence="8">7.3.2.6</ecNumber>
    </recommendedName>
</protein>
<evidence type="ECO:0000256" key="3">
    <source>
        <dbReference type="ARBA" id="ARBA00022505"/>
    </source>
</evidence>
<keyword evidence="13" id="KW-1185">Reference proteome</keyword>
<evidence type="ECO:0000313" key="12">
    <source>
        <dbReference type="EMBL" id="ADC64307.1"/>
    </source>
</evidence>
<evidence type="ECO:0000256" key="9">
    <source>
        <dbReference type="ARBA" id="ARBA00041133"/>
    </source>
</evidence>
<dbReference type="SUPFAM" id="SSF50331">
    <property type="entry name" value="MOP-like"/>
    <property type="match status" value="1"/>
</dbReference>
<dbReference type="EC" id="7.3.2.6" evidence="8"/>
<dbReference type="InterPro" id="IPR008995">
    <property type="entry name" value="Mo/tungstate-bd_C_term_dom"/>
</dbReference>
<comment type="similarity">
    <text evidence="6">Belongs to the ABC transporter superfamily. Sulfate/tungstate importer (TC 3.A.1.6) family.</text>
</comment>
<evidence type="ECO:0000256" key="4">
    <source>
        <dbReference type="ARBA" id="ARBA00022741"/>
    </source>
</evidence>
<keyword evidence="4" id="KW-0547">Nucleotide-binding</keyword>
<dbReference type="eggNOG" id="arCOG00175">
    <property type="taxonomic scope" value="Archaea"/>
</dbReference>
<dbReference type="InterPro" id="IPR050093">
    <property type="entry name" value="ABC_SmlMolc_Importer"/>
</dbReference>
<evidence type="ECO:0000256" key="2">
    <source>
        <dbReference type="ARBA" id="ARBA00022448"/>
    </source>
</evidence>
<dbReference type="PANTHER" id="PTHR42781">
    <property type="entry name" value="SPERMIDINE/PUTRESCINE IMPORT ATP-BINDING PROTEIN POTA"/>
    <property type="match status" value="1"/>
</dbReference>
<dbReference type="GO" id="GO:0016887">
    <property type="term" value="F:ATP hydrolysis activity"/>
    <property type="evidence" value="ECO:0007669"/>
    <property type="project" value="InterPro"/>
</dbReference>
<evidence type="ECO:0000256" key="10">
    <source>
        <dbReference type="ARBA" id="ARBA00047936"/>
    </source>
</evidence>
<reference evidence="13" key="1">
    <citation type="submission" date="2010-02" db="EMBL/GenBank/DDBJ databases">
        <title>Complete sequence of Ferroglobus placidus DSM 10642.</title>
        <authorList>
            <consortium name="US DOE Joint Genome Institute"/>
            <person name="Lucas S."/>
            <person name="Copeland A."/>
            <person name="Lapidus A."/>
            <person name="Cheng J.-F."/>
            <person name="Bruce D."/>
            <person name="Goodwin L."/>
            <person name="Pitluck S."/>
            <person name="Saunders E."/>
            <person name="Brettin T."/>
            <person name="Detter J.C."/>
            <person name="Han C."/>
            <person name="Tapia R."/>
            <person name="Larimer F."/>
            <person name="Land M."/>
            <person name="Hauser L."/>
            <person name="Kyrpides N."/>
            <person name="Ivanova N."/>
            <person name="Holmes D."/>
            <person name="Lovley D."/>
            <person name="Kyrpides N."/>
            <person name="Anderson I.J."/>
            <person name="Woyke T."/>
        </authorList>
    </citation>
    <scope>NUCLEOTIDE SEQUENCE [LARGE SCALE GENOMIC DNA]</scope>
    <source>
        <strain evidence="13">DSM 10642 / AEDII12DO</strain>
    </source>
</reference>
<evidence type="ECO:0000259" key="11">
    <source>
        <dbReference type="PROSITE" id="PS50893"/>
    </source>
</evidence>
<keyword evidence="3" id="KW-0500">Molybdenum</keyword>
<evidence type="ECO:0000256" key="8">
    <source>
        <dbReference type="ARBA" id="ARBA00039025"/>
    </source>
</evidence>
<dbReference type="HOGENOM" id="CLU_000604_1_1_2"/>
<sequence>MLKLEKISARKGKFEIRDVSFQVEEGEVLAVIGPSGSGKTTLIETIVGVVRPISGRIFLKGKDVTNLPPEKRKIAYVPQNLCVYPFMSVEENIRFGGRNISFEEVRRIARMLRIEHLLDREAKSLSGGEQQRVAIARALAANPEVIALDEAFRGLDISTKEGVLSEFKEVQENERLSVILVTHDFEEAYALADKICVMNEGRILQLGDKEDVFFNPKNEFVAEFLGYSNVFEGYANGNVIETDLGIIKTFEQHTGKVKVYVHPRDVMVVREGKPLRRGIEENIFEGVLKEIIEKPNSSLILFDVNGVTIKAELPNYVVERLRLKEFLNKKPVRISLKTGRIIVISK</sequence>
<evidence type="ECO:0000256" key="1">
    <source>
        <dbReference type="ARBA" id="ARBA00004202"/>
    </source>
</evidence>
<dbReference type="Gene3D" id="3.40.50.300">
    <property type="entry name" value="P-loop containing nucleotide triphosphate hydrolases"/>
    <property type="match status" value="1"/>
</dbReference>
<reference evidence="12 13" key="2">
    <citation type="journal article" date="2011" name="Stand. Genomic Sci.">
        <title>Complete genome sequence of Ferroglobus placidus AEDII12DO.</title>
        <authorList>
            <person name="Anderson I."/>
            <person name="Risso C."/>
            <person name="Holmes D."/>
            <person name="Lucas S."/>
            <person name="Copeland A."/>
            <person name="Lapidus A."/>
            <person name="Cheng J.F."/>
            <person name="Bruce D."/>
            <person name="Goodwin L."/>
            <person name="Pitluck S."/>
            <person name="Saunders E."/>
            <person name="Brettin T."/>
            <person name="Detter J.C."/>
            <person name="Han C."/>
            <person name="Tapia R."/>
            <person name="Larimer F."/>
            <person name="Land M."/>
            <person name="Hauser L."/>
            <person name="Woyke T."/>
            <person name="Lovley D."/>
            <person name="Kyrpides N."/>
            <person name="Ivanova N."/>
        </authorList>
    </citation>
    <scope>NUCLEOTIDE SEQUENCE [LARGE SCALE GENOMIC DNA]</scope>
    <source>
        <strain evidence="13">DSM 10642 / AEDII12DO</strain>
    </source>
</reference>
<dbReference type="GO" id="GO:1901238">
    <property type="term" value="F:ABC-type tungstate transporter activity"/>
    <property type="evidence" value="ECO:0007669"/>
    <property type="project" value="UniProtKB-EC"/>
</dbReference>
<evidence type="ECO:0000313" key="13">
    <source>
        <dbReference type="Proteomes" id="UP000002613"/>
    </source>
</evidence>
<organism evidence="12 13">
    <name type="scientific">Ferroglobus placidus (strain DSM 10642 / AEDII12DO)</name>
    <dbReference type="NCBI Taxonomy" id="589924"/>
    <lineage>
        <taxon>Archaea</taxon>
        <taxon>Methanobacteriati</taxon>
        <taxon>Methanobacteriota</taxon>
        <taxon>Archaeoglobi</taxon>
        <taxon>Archaeoglobales</taxon>
        <taxon>Archaeoglobaceae</taxon>
        <taxon>Ferroglobus</taxon>
    </lineage>
</organism>
<dbReference type="GO" id="GO:0005886">
    <property type="term" value="C:plasma membrane"/>
    <property type="evidence" value="ECO:0007669"/>
    <property type="project" value="UniProtKB-SubCell"/>
</dbReference>
<dbReference type="PROSITE" id="PS50893">
    <property type="entry name" value="ABC_TRANSPORTER_2"/>
    <property type="match status" value="1"/>
</dbReference>
<proteinExistence type="inferred from homology"/>
<comment type="subunit">
    <text evidence="7">The complex is composed of two ATP-binding proteins (WtpC), two transmembrane proteins (WtpB) and a solute-binding protein (WtpA).</text>
</comment>
<dbReference type="Pfam" id="PF00005">
    <property type="entry name" value="ABC_tran"/>
    <property type="match status" value="1"/>
</dbReference>
<accession>D3S171</accession>
<evidence type="ECO:0000256" key="5">
    <source>
        <dbReference type="ARBA" id="ARBA00022840"/>
    </source>
</evidence>
<keyword evidence="5" id="KW-0067">ATP-binding</keyword>
<dbReference type="InterPro" id="IPR027417">
    <property type="entry name" value="P-loop_NTPase"/>
</dbReference>
<dbReference type="PaxDb" id="589924-Ferp_0119"/>
<evidence type="ECO:0000256" key="6">
    <source>
        <dbReference type="ARBA" id="ARBA00038307"/>
    </source>
</evidence>
<dbReference type="OrthoDB" id="18368at2157"/>
<dbReference type="InterPro" id="IPR003593">
    <property type="entry name" value="AAA+_ATPase"/>
</dbReference>
<dbReference type="EMBL" id="CP001899">
    <property type="protein sequence ID" value="ADC64307.1"/>
    <property type="molecule type" value="Genomic_DNA"/>
</dbReference>
<dbReference type="PROSITE" id="PS00211">
    <property type="entry name" value="ABC_TRANSPORTER_1"/>
    <property type="match status" value="1"/>
</dbReference>
<dbReference type="STRING" id="589924.Ferp_0119"/>
<dbReference type="InterPro" id="IPR017871">
    <property type="entry name" value="ABC_transporter-like_CS"/>
</dbReference>
<dbReference type="InterPro" id="IPR003439">
    <property type="entry name" value="ABC_transporter-like_ATP-bd"/>
</dbReference>
<keyword evidence="2" id="KW-0813">Transport</keyword>
<dbReference type="PANTHER" id="PTHR42781:SF4">
    <property type="entry name" value="SPERMIDINE_PUTRESCINE IMPORT ATP-BINDING PROTEIN POTA"/>
    <property type="match status" value="1"/>
</dbReference>
<feature type="domain" description="ABC transporter" evidence="11">
    <location>
        <begin position="2"/>
        <end position="225"/>
    </location>
</feature>
<evidence type="ECO:0000256" key="7">
    <source>
        <dbReference type="ARBA" id="ARBA00038781"/>
    </source>
</evidence>
<dbReference type="SMART" id="SM00382">
    <property type="entry name" value="AAA"/>
    <property type="match status" value="1"/>
</dbReference>
<dbReference type="KEGG" id="fpl:Ferp_0119"/>
<dbReference type="GO" id="GO:0005524">
    <property type="term" value="F:ATP binding"/>
    <property type="evidence" value="ECO:0007669"/>
    <property type="project" value="UniProtKB-KW"/>
</dbReference>
<dbReference type="SUPFAM" id="SSF52540">
    <property type="entry name" value="P-loop containing nucleoside triphosphate hydrolases"/>
    <property type="match status" value="1"/>
</dbReference>
<dbReference type="RefSeq" id="WP_012964654.1">
    <property type="nucleotide sequence ID" value="NC_013849.1"/>
</dbReference>
<dbReference type="GeneID" id="8777611"/>
<gene>
    <name evidence="12" type="ordered locus">Ferp_0119</name>
</gene>